<evidence type="ECO:0000256" key="5">
    <source>
        <dbReference type="SAM" id="Phobius"/>
    </source>
</evidence>
<feature type="coiled-coil region" evidence="3">
    <location>
        <begin position="408"/>
        <end position="439"/>
    </location>
</feature>
<evidence type="ECO:0000259" key="6">
    <source>
        <dbReference type="PROSITE" id="PS50110"/>
    </source>
</evidence>
<dbReference type="OrthoDB" id="302380at2759"/>
<dbReference type="AlphaFoldDB" id="A0A8S1SCM3"/>
<dbReference type="InterPro" id="IPR001789">
    <property type="entry name" value="Sig_transdc_resp-reg_receiver"/>
</dbReference>
<protein>
    <recommendedName>
        <fullName evidence="6">Response regulatory domain-containing protein</fullName>
    </recommendedName>
</protein>
<feature type="region of interest" description="Disordered" evidence="4">
    <location>
        <begin position="726"/>
        <end position="749"/>
    </location>
</feature>
<comment type="caution">
    <text evidence="7">The sequence shown here is derived from an EMBL/GenBank/DDBJ whole genome shotgun (WGS) entry which is preliminary data.</text>
</comment>
<reference evidence="7" key="1">
    <citation type="submission" date="2021-01" db="EMBL/GenBank/DDBJ databases">
        <authorList>
            <consortium name="Genoscope - CEA"/>
            <person name="William W."/>
        </authorList>
    </citation>
    <scope>NUCLEOTIDE SEQUENCE</scope>
</reference>
<evidence type="ECO:0000256" key="4">
    <source>
        <dbReference type="SAM" id="MobiDB-lite"/>
    </source>
</evidence>
<dbReference type="PROSITE" id="PS50110">
    <property type="entry name" value="RESPONSE_REGULATORY"/>
    <property type="match status" value="1"/>
</dbReference>
<dbReference type="GO" id="GO:0000160">
    <property type="term" value="P:phosphorelay signal transduction system"/>
    <property type="evidence" value="ECO:0007669"/>
    <property type="project" value="InterPro"/>
</dbReference>
<dbReference type="OMA" id="QGVMITI"/>
<evidence type="ECO:0000313" key="7">
    <source>
        <dbReference type="EMBL" id="CAD8136899.1"/>
    </source>
</evidence>
<evidence type="ECO:0000256" key="2">
    <source>
        <dbReference type="PROSITE-ProRule" id="PRU00169"/>
    </source>
</evidence>
<keyword evidence="3" id="KW-0175">Coiled coil</keyword>
<evidence type="ECO:0000256" key="1">
    <source>
        <dbReference type="ARBA" id="ARBA00022553"/>
    </source>
</evidence>
<organism evidence="7 8">
    <name type="scientific">Paramecium octaurelia</name>
    <dbReference type="NCBI Taxonomy" id="43137"/>
    <lineage>
        <taxon>Eukaryota</taxon>
        <taxon>Sar</taxon>
        <taxon>Alveolata</taxon>
        <taxon>Ciliophora</taxon>
        <taxon>Intramacronucleata</taxon>
        <taxon>Oligohymenophorea</taxon>
        <taxon>Peniculida</taxon>
        <taxon>Parameciidae</taxon>
        <taxon>Paramecium</taxon>
    </lineage>
</organism>
<dbReference type="PANTHER" id="PTHR43719">
    <property type="entry name" value="TWO-COMPONENT HISTIDINE KINASE"/>
    <property type="match status" value="1"/>
</dbReference>
<dbReference type="SMART" id="SM00448">
    <property type="entry name" value="REC"/>
    <property type="match status" value="1"/>
</dbReference>
<keyword evidence="5" id="KW-0812">Transmembrane</keyword>
<dbReference type="EMBL" id="CAJJDP010000007">
    <property type="protein sequence ID" value="CAD8136899.1"/>
    <property type="molecule type" value="Genomic_DNA"/>
</dbReference>
<dbReference type="PANTHER" id="PTHR43719:SF28">
    <property type="entry name" value="PEROXIDE STRESS-ACTIVATED HISTIDINE KINASE MAK1-RELATED"/>
    <property type="match status" value="1"/>
</dbReference>
<keyword evidence="5" id="KW-1133">Transmembrane helix</keyword>
<feature type="domain" description="Response regulatory" evidence="6">
    <location>
        <begin position="829"/>
        <end position="958"/>
    </location>
</feature>
<proteinExistence type="predicted"/>
<gene>
    <name evidence="7" type="ORF">POCTA_138.1.T0080086</name>
</gene>
<dbReference type="Pfam" id="PF00072">
    <property type="entry name" value="Response_reg"/>
    <property type="match status" value="1"/>
</dbReference>
<feature type="transmembrane region" description="Helical" evidence="5">
    <location>
        <begin position="65"/>
        <end position="83"/>
    </location>
</feature>
<feature type="transmembrane region" description="Helical" evidence="5">
    <location>
        <begin position="30"/>
        <end position="53"/>
    </location>
</feature>
<feature type="modified residue" description="4-aspartylphosphate" evidence="2">
    <location>
        <position position="888"/>
    </location>
</feature>
<keyword evidence="5" id="KW-0472">Membrane</keyword>
<dbReference type="InterPro" id="IPR050956">
    <property type="entry name" value="2C_system_His_kinase"/>
</dbReference>
<feature type="compositionally biased region" description="Polar residues" evidence="4">
    <location>
        <begin position="726"/>
        <end position="739"/>
    </location>
</feature>
<keyword evidence="8" id="KW-1185">Reference proteome</keyword>
<dbReference type="Proteomes" id="UP000683925">
    <property type="component" value="Unassembled WGS sequence"/>
</dbReference>
<name>A0A8S1SCM3_PAROT</name>
<keyword evidence="1 2" id="KW-0597">Phosphoprotein</keyword>
<evidence type="ECO:0000256" key="3">
    <source>
        <dbReference type="SAM" id="Coils"/>
    </source>
</evidence>
<evidence type="ECO:0000313" key="8">
    <source>
        <dbReference type="Proteomes" id="UP000683925"/>
    </source>
</evidence>
<accession>A0A8S1SCM3</accession>
<sequence length="959" mass="110834">MNNAKLQISEILLSELLLILKISYETFNQFNIQTLILACINIFLTFIVAYCKIQNFILKKPYQKHFHFLFNLRLLTIVLYFAFSNQELALLLINHLEFQHNLKLAILGKLAIQAILFDHSNLITLPQNLIFYSYCFFVFLQIGMQCKFNEQQCHQQLPQKLTQDAPPTFHAKSQEIKSFRQDEISKSPGMSSSDIKPLQLNSVQQVLNEDDLIMTNMSWLSNQSVLVYNIDFTIVYQTFYLGKLQKNIGDKLDCEATFLESTILIGSKEINELLGQSGFSDSIFSDGSFLLNNLNEVHKCKIKGQFSLRDLAVFLIKDFEKWRFFTMTIFKVKNDFLDLDGIQIKLFVNQIDNHKFILFSLEHIPIAPKMHNQETSLVLQNIYLTYSHESINYVNCILTYILLLIHHIDQQQQQNNEQNNESKNQISQSQKQLNNNINKDEYIVNSLQNMRYSSQRYTYFLCSMKDYIFYLSNQLFFKMNAIKMEDLLDELLLNFEPVLQLKQIKLTTNVDLQDGNATIFSDAERIKQIISCLLYYFLQSSSQSSIKLEIKSYTLQGVMITIKDTKSDFDELAKQRIINLTKILNQQLKSQKAVNELDYTNPLELQMSILLCWQLAGSFKRGLEFLIDNQGFCTFTFVIESQTSQMKYQNSAADSGPIKILGKKKYFETSLSLLLQENMNSNNPGGESKVLSFTQLSKQFSYKPTDPIDLQSAYFSQLSKIRQETSNSKAFQNSGTPYKQSREHSGSFSGTLKQQIQSDSIQQITRILNRNNLSAVGKNESPHESQQTFTLIDFGQTEQAANQVRLPEFHPKLLAHVIKYRLRTNCCSKVLLLDNDPFSVIVLQKVLQKYDIKCDYCFNGVQAMEIIENKKREPCHCGNRFYLLYIIDLNIPILRGGEFVQQIKQMMQLGSMDKGFAIATATVVDLNSKLECFRNGMDYFISKPFDLIEISAAVTYLDF</sequence>